<dbReference type="EnsemblMetazoa" id="HelroT179637">
    <property type="protein sequence ID" value="HelroP179637"/>
    <property type="gene ID" value="HelroG179637"/>
</dbReference>
<evidence type="ECO:0000256" key="6">
    <source>
        <dbReference type="SAM" id="SignalP"/>
    </source>
</evidence>
<dbReference type="GO" id="GO:0016740">
    <property type="term" value="F:transferase activity"/>
    <property type="evidence" value="ECO:0007669"/>
    <property type="project" value="UniProtKB-KW"/>
</dbReference>
<reference evidence="8" key="3">
    <citation type="submission" date="2015-06" db="UniProtKB">
        <authorList>
            <consortium name="EnsemblMetazoa"/>
        </authorList>
    </citation>
    <scope>IDENTIFICATION</scope>
</reference>
<dbReference type="GO" id="GO:0016849">
    <property type="term" value="F:phosphorus-oxygen lyase activity"/>
    <property type="evidence" value="ECO:0000318"/>
    <property type="project" value="GO_Central"/>
</dbReference>
<dbReference type="HOGENOM" id="CLU_889294_0_0_1"/>
<dbReference type="OrthoDB" id="10028716at2759"/>
<dbReference type="KEGG" id="hro:HELRODRAFT_179637"/>
<proteinExistence type="inferred from homology"/>
<dbReference type="CTD" id="20207388"/>
<organism evidence="8 9">
    <name type="scientific">Helobdella robusta</name>
    <name type="common">Californian leech</name>
    <dbReference type="NCBI Taxonomy" id="6412"/>
    <lineage>
        <taxon>Eukaryota</taxon>
        <taxon>Metazoa</taxon>
        <taxon>Spiralia</taxon>
        <taxon>Lophotrochozoa</taxon>
        <taxon>Annelida</taxon>
        <taxon>Clitellata</taxon>
        <taxon>Hirudinea</taxon>
        <taxon>Rhynchobdellida</taxon>
        <taxon>Glossiphoniidae</taxon>
        <taxon>Helobdella</taxon>
    </lineage>
</organism>
<dbReference type="OMA" id="RIFSEYE"/>
<dbReference type="GO" id="GO:0030890">
    <property type="term" value="P:positive regulation of B cell proliferation"/>
    <property type="evidence" value="ECO:0000318"/>
    <property type="project" value="GO_Central"/>
</dbReference>
<dbReference type="Pfam" id="PF02267">
    <property type="entry name" value="Rib_hydrolayse"/>
    <property type="match status" value="1"/>
</dbReference>
<dbReference type="EMBL" id="AMQM01006905">
    <property type="status" value="NOT_ANNOTATED_CDS"/>
    <property type="molecule type" value="Genomic_DNA"/>
</dbReference>
<feature type="signal peptide" evidence="6">
    <location>
        <begin position="1"/>
        <end position="38"/>
    </location>
</feature>
<evidence type="ECO:0000313" key="9">
    <source>
        <dbReference type="Proteomes" id="UP000015101"/>
    </source>
</evidence>
<gene>
    <name evidence="8" type="primary">20207388</name>
    <name evidence="7" type="ORF">HELRODRAFT_179637</name>
</gene>
<keyword evidence="9" id="KW-1185">Reference proteome</keyword>
<dbReference type="Proteomes" id="UP000015101">
    <property type="component" value="Unassembled WGS sequence"/>
</dbReference>
<evidence type="ECO:0000256" key="1">
    <source>
        <dbReference type="ARBA" id="ARBA00005406"/>
    </source>
</evidence>
<sequence>MLSNKATLKIMFSCRCNCVHSSVILWLWLICSLQVCAAWAPDKTPQKFQQIIEARCEEYQQVVKPGYFAKKPLNCTLLWKHFSGSFAFKGPCDVAPEAYQPFIEYADHDVDTKDKTVYWSGMTEFVIEYTSYKKLTTIRDLLAVYLIKTSEVWCGQVESPGINYTSCPSYIDRSCNNSAVRIFSEYELPNLNHEVTPIIEVHLVRNLNSQFYETCDKGSMILLKEDIAKRKIQMTCDIDNKEIYFFQCARSGDCKSLVYTCCLVKRAIHTSISVSGRISVFTIRLYPTPTEYPKIQSGATLIAMRTKWTWVNR</sequence>
<dbReference type="eggNOG" id="ENOG502S1HV">
    <property type="taxonomic scope" value="Eukaryota"/>
</dbReference>
<dbReference type="PANTHER" id="PTHR10912">
    <property type="entry name" value="ADP-RIBOSYL CYCLASE"/>
    <property type="match status" value="1"/>
</dbReference>
<dbReference type="GO" id="GO:0061809">
    <property type="term" value="F:NAD+ nucleosidase activity, cyclic ADP-ribose generating"/>
    <property type="evidence" value="ECO:0007669"/>
    <property type="project" value="InterPro"/>
</dbReference>
<dbReference type="Gene3D" id="3.40.50.720">
    <property type="entry name" value="NAD(P)-binding Rossmann-like Domain"/>
    <property type="match status" value="1"/>
</dbReference>
<evidence type="ECO:0000256" key="5">
    <source>
        <dbReference type="ARBA" id="ARBA00023157"/>
    </source>
</evidence>
<evidence type="ECO:0000256" key="3">
    <source>
        <dbReference type="ARBA" id="ARBA00022801"/>
    </source>
</evidence>
<keyword evidence="5" id="KW-1015">Disulfide bond</keyword>
<evidence type="ECO:0000256" key="4">
    <source>
        <dbReference type="ARBA" id="ARBA00023027"/>
    </source>
</evidence>
<dbReference type="AlphaFoldDB" id="T1FEY9"/>
<dbReference type="RefSeq" id="XP_009026690.1">
    <property type="nucleotide sequence ID" value="XM_009028442.1"/>
</dbReference>
<evidence type="ECO:0000256" key="2">
    <source>
        <dbReference type="ARBA" id="ARBA00022679"/>
    </source>
</evidence>
<keyword evidence="3" id="KW-0378">Hydrolase</keyword>
<name>T1FEY9_HELRO</name>
<feature type="chain" id="PRO_5010980548" evidence="6">
    <location>
        <begin position="39"/>
        <end position="313"/>
    </location>
</feature>
<keyword evidence="4" id="KW-0520">NAD</keyword>
<comment type="similarity">
    <text evidence="1">Belongs to the ADP-ribosyl cyclase family.</text>
</comment>
<dbReference type="GeneID" id="20207388"/>
<dbReference type="GO" id="GO:0005886">
    <property type="term" value="C:plasma membrane"/>
    <property type="evidence" value="ECO:0000318"/>
    <property type="project" value="GO_Central"/>
</dbReference>
<dbReference type="PANTHER" id="PTHR10912:SF7">
    <property type="entry name" value="ADP-RIBOSYL CYCLASE_CYCLIC ADP-RIBOSE HYDROLASE"/>
    <property type="match status" value="1"/>
</dbReference>
<reference evidence="9" key="1">
    <citation type="submission" date="2012-12" db="EMBL/GenBank/DDBJ databases">
        <authorList>
            <person name="Hellsten U."/>
            <person name="Grimwood J."/>
            <person name="Chapman J.A."/>
            <person name="Shapiro H."/>
            <person name="Aerts A."/>
            <person name="Otillar R.P."/>
            <person name="Terry A.Y."/>
            <person name="Boore J.L."/>
            <person name="Simakov O."/>
            <person name="Marletaz F."/>
            <person name="Cho S.-J."/>
            <person name="Edsinger-Gonzales E."/>
            <person name="Havlak P."/>
            <person name="Kuo D.-H."/>
            <person name="Larsson T."/>
            <person name="Lv J."/>
            <person name="Arendt D."/>
            <person name="Savage R."/>
            <person name="Osoegawa K."/>
            <person name="de Jong P."/>
            <person name="Lindberg D.R."/>
            <person name="Seaver E.C."/>
            <person name="Weisblat D.A."/>
            <person name="Putnam N.H."/>
            <person name="Grigoriev I.V."/>
            <person name="Rokhsar D.S."/>
        </authorList>
    </citation>
    <scope>NUCLEOTIDE SEQUENCE</scope>
</reference>
<dbReference type="FunFam" id="3.40.50.720:FF:001859">
    <property type="entry name" value="Uncharacterized protein"/>
    <property type="match status" value="1"/>
</dbReference>
<dbReference type="SUPFAM" id="SSF52309">
    <property type="entry name" value="N-(deoxy)ribosyltransferase-like"/>
    <property type="match status" value="1"/>
</dbReference>
<keyword evidence="2" id="KW-0808">Transferase</keyword>
<dbReference type="EMBL" id="KB097536">
    <property type="protein sequence ID" value="ESN95291.1"/>
    <property type="molecule type" value="Genomic_DNA"/>
</dbReference>
<evidence type="ECO:0000313" key="7">
    <source>
        <dbReference type="EMBL" id="ESN95291.1"/>
    </source>
</evidence>
<protein>
    <submittedName>
        <fullName evidence="7 8">Uncharacterized protein</fullName>
    </submittedName>
</protein>
<dbReference type="InParanoid" id="T1FEY9"/>
<evidence type="ECO:0000313" key="8">
    <source>
        <dbReference type="EnsemblMetazoa" id="HelroP179637"/>
    </source>
</evidence>
<dbReference type="STRING" id="6412.T1FEY9"/>
<accession>T1FEY9</accession>
<reference evidence="7 9" key="2">
    <citation type="journal article" date="2013" name="Nature">
        <title>Insights into bilaterian evolution from three spiralian genomes.</title>
        <authorList>
            <person name="Simakov O."/>
            <person name="Marletaz F."/>
            <person name="Cho S.J."/>
            <person name="Edsinger-Gonzales E."/>
            <person name="Havlak P."/>
            <person name="Hellsten U."/>
            <person name="Kuo D.H."/>
            <person name="Larsson T."/>
            <person name="Lv J."/>
            <person name="Arendt D."/>
            <person name="Savage R."/>
            <person name="Osoegawa K."/>
            <person name="de Jong P."/>
            <person name="Grimwood J."/>
            <person name="Chapman J.A."/>
            <person name="Shapiro H."/>
            <person name="Aerts A."/>
            <person name="Otillar R.P."/>
            <person name="Terry A.Y."/>
            <person name="Boore J.L."/>
            <person name="Grigoriev I.V."/>
            <person name="Lindberg D.R."/>
            <person name="Seaver E.C."/>
            <person name="Weisblat D.A."/>
            <person name="Putnam N.H."/>
            <person name="Rokhsar D.S."/>
        </authorList>
    </citation>
    <scope>NUCLEOTIDE SEQUENCE</scope>
</reference>
<dbReference type="InterPro" id="IPR003193">
    <property type="entry name" value="ADP-ribosyl_cyclase"/>
</dbReference>
<keyword evidence="6" id="KW-0732">Signal</keyword>